<keyword evidence="6" id="KW-0716">Sensory transduction</keyword>
<organism evidence="15 16">
    <name type="scientific">Sphingomonas natans</name>
    <dbReference type="NCBI Taxonomy" id="3063330"/>
    <lineage>
        <taxon>Bacteria</taxon>
        <taxon>Pseudomonadati</taxon>
        <taxon>Pseudomonadota</taxon>
        <taxon>Alphaproteobacteria</taxon>
        <taxon>Sphingomonadales</taxon>
        <taxon>Sphingomonadaceae</taxon>
        <taxon>Sphingomonas</taxon>
    </lineage>
</organism>
<dbReference type="CDD" id="cd16936">
    <property type="entry name" value="HATPase_RsbW-like"/>
    <property type="match status" value="1"/>
</dbReference>
<dbReference type="SUPFAM" id="SSF55874">
    <property type="entry name" value="ATPase domain of HSP90 chaperone/DNA topoisomerase II/histidine kinase"/>
    <property type="match status" value="1"/>
</dbReference>
<evidence type="ECO:0000259" key="13">
    <source>
        <dbReference type="PROSITE" id="PS50046"/>
    </source>
</evidence>
<dbReference type="Gene3D" id="3.30.450.270">
    <property type="match status" value="1"/>
</dbReference>
<evidence type="ECO:0000313" key="15">
    <source>
        <dbReference type="EMBL" id="MDO6413753.1"/>
    </source>
</evidence>
<dbReference type="InterPro" id="IPR029016">
    <property type="entry name" value="GAF-like_dom_sf"/>
</dbReference>
<evidence type="ECO:0000256" key="3">
    <source>
        <dbReference type="ARBA" id="ARBA00012438"/>
    </source>
</evidence>
<keyword evidence="11" id="KW-0157">Chromophore</keyword>
<dbReference type="Pfam" id="PF07568">
    <property type="entry name" value="HisKA_2"/>
    <property type="match status" value="1"/>
</dbReference>
<dbReference type="Pfam" id="PF01590">
    <property type="entry name" value="GAF"/>
    <property type="match status" value="1"/>
</dbReference>
<evidence type="ECO:0000256" key="12">
    <source>
        <dbReference type="ARBA" id="ARBA00023170"/>
    </source>
</evidence>
<dbReference type="Proteomes" id="UP001169764">
    <property type="component" value="Unassembled WGS sequence"/>
</dbReference>
<dbReference type="Pfam" id="PF00360">
    <property type="entry name" value="PHY"/>
    <property type="match status" value="1"/>
</dbReference>
<evidence type="ECO:0000256" key="7">
    <source>
        <dbReference type="ARBA" id="ARBA00022679"/>
    </source>
</evidence>
<dbReference type="EMBL" id="JAUOTP010000002">
    <property type="protein sequence ID" value="MDO6413753.1"/>
    <property type="molecule type" value="Genomic_DNA"/>
</dbReference>
<keyword evidence="10" id="KW-0067">ATP-binding</keyword>
<dbReference type="InterPro" id="IPR003018">
    <property type="entry name" value="GAF"/>
</dbReference>
<accession>A0ABT8Y600</accession>
<evidence type="ECO:0000256" key="6">
    <source>
        <dbReference type="ARBA" id="ARBA00022606"/>
    </source>
</evidence>
<evidence type="ECO:0000313" key="16">
    <source>
        <dbReference type="Proteomes" id="UP001169764"/>
    </source>
</evidence>
<dbReference type="SMART" id="SM00387">
    <property type="entry name" value="HATPase_c"/>
    <property type="match status" value="1"/>
</dbReference>
<keyword evidence="5" id="KW-0597">Phosphoprotein</keyword>
<dbReference type="Gene3D" id="3.30.450.20">
    <property type="entry name" value="PAS domain"/>
    <property type="match status" value="2"/>
</dbReference>
<keyword evidence="4" id="KW-0600">Photoreceptor protein</keyword>
<comment type="caution">
    <text evidence="15">The sequence shown here is derived from an EMBL/GenBank/DDBJ whole genome shotgun (WGS) entry which is preliminary data.</text>
</comment>
<dbReference type="EC" id="2.7.13.3" evidence="3"/>
<evidence type="ECO:0000256" key="2">
    <source>
        <dbReference type="ARBA" id="ARBA00006402"/>
    </source>
</evidence>
<dbReference type="Pfam" id="PF08446">
    <property type="entry name" value="PAS_2"/>
    <property type="match status" value="1"/>
</dbReference>
<dbReference type="SMART" id="SM00065">
    <property type="entry name" value="GAF"/>
    <property type="match status" value="1"/>
</dbReference>
<dbReference type="PANTHER" id="PTHR41523:SF8">
    <property type="entry name" value="ETHYLENE RESPONSE SENSOR PROTEIN"/>
    <property type="match status" value="1"/>
</dbReference>
<dbReference type="InterPro" id="IPR013654">
    <property type="entry name" value="PAS_2"/>
</dbReference>
<dbReference type="InterPro" id="IPR016132">
    <property type="entry name" value="Phyto_chromo_attachment"/>
</dbReference>
<evidence type="ECO:0000256" key="11">
    <source>
        <dbReference type="ARBA" id="ARBA00022991"/>
    </source>
</evidence>
<evidence type="ECO:0000256" key="8">
    <source>
        <dbReference type="ARBA" id="ARBA00022741"/>
    </source>
</evidence>
<feature type="domain" description="Histidine kinase" evidence="14">
    <location>
        <begin position="509"/>
        <end position="698"/>
    </location>
</feature>
<dbReference type="Pfam" id="PF13581">
    <property type="entry name" value="HATPase_c_2"/>
    <property type="match status" value="1"/>
</dbReference>
<keyword evidence="7" id="KW-0808">Transferase</keyword>
<dbReference type="GO" id="GO:0016301">
    <property type="term" value="F:kinase activity"/>
    <property type="evidence" value="ECO:0007669"/>
    <property type="project" value="UniProtKB-KW"/>
</dbReference>
<dbReference type="RefSeq" id="WP_303540997.1">
    <property type="nucleotide sequence ID" value="NZ_JAUOTP010000002.1"/>
</dbReference>
<keyword evidence="16" id="KW-1185">Reference proteome</keyword>
<keyword evidence="8" id="KW-0547">Nucleotide-binding</keyword>
<dbReference type="PROSITE" id="PS50109">
    <property type="entry name" value="HIS_KIN"/>
    <property type="match status" value="1"/>
</dbReference>
<gene>
    <name evidence="15" type="ORF">Q4F19_05105</name>
</gene>
<evidence type="ECO:0000256" key="4">
    <source>
        <dbReference type="ARBA" id="ARBA00022543"/>
    </source>
</evidence>
<evidence type="ECO:0000256" key="5">
    <source>
        <dbReference type="ARBA" id="ARBA00022553"/>
    </source>
</evidence>
<name>A0ABT8Y600_9SPHN</name>
<sequence>MTACDREPIHVPGAIQPHGLMLLADRETLRVVGGAGDIEGRLTPIWLDRPIEALLAQSLDRYSLDANDAVPLAVVPGRSETFDASLHMSGDLLVVELEPAPTEPRTAVAALAELDRTGAQFERAADLQALCERAATAFRRVTGFDRVMIYRFLDDGAGKVLAEDRDPALHSFLNHHFPEGDIPKQARALYVRTPVRVIPDIDYAPMPIRPAELVDTDLSGVGLRSVSPIHLQYMRNMGVRASASISIVKDGLLWGLVACHHNSPRRLSYETRAICQTMAGELARFIRAKEEAETFRERVRLRSGEDAILAGIEPHLSVDAFFAEYGDDLRQLLGADGFAVIQNRSLSTSGRCPGDDALLRLGEWLLTRTVAEPFVTQRLASIFPAAAADRDIASGVLAVALSGDAPMLLVWIRAEEPTIVEWAGNPHKDVENDPAAILTPRTSFEAWSEEVRGCARRWTRGEVEAAGRLRTQLLELRQSRRLRELNRELTATLAEKDSLIQQKDHLLREVNHRVQNSLQLVQSFLALQARGGEETNLADTLNEAQRRISAVALVHRRLYQADHLESVDLSRYLEELVGEMQAAMGAEWAHRITLNLAPLLISADRAVHVGLILTELVINANKYAYAGQPGPIELTLEQYRNSFRLIVADQGSGKATTGGRQGFGTRMMTAMVSRLGGTIEQFDNRPGLRVIVSAPIDE</sequence>
<protein>
    <recommendedName>
        <fullName evidence="3">histidine kinase</fullName>
        <ecNumber evidence="3">2.7.13.3</ecNumber>
    </recommendedName>
</protein>
<dbReference type="PANTHER" id="PTHR41523">
    <property type="entry name" value="TWO-COMPONENT SYSTEM SENSOR PROTEIN"/>
    <property type="match status" value="1"/>
</dbReference>
<evidence type="ECO:0000256" key="9">
    <source>
        <dbReference type="ARBA" id="ARBA00022777"/>
    </source>
</evidence>
<dbReference type="Gene3D" id="3.30.565.10">
    <property type="entry name" value="Histidine kinase-like ATPase, C-terminal domain"/>
    <property type="match status" value="1"/>
</dbReference>
<comment type="catalytic activity">
    <reaction evidence="1">
        <text>ATP + protein L-histidine = ADP + protein N-phospho-L-histidine.</text>
        <dbReference type="EC" id="2.7.13.3"/>
    </reaction>
</comment>
<dbReference type="Gene3D" id="3.30.450.40">
    <property type="match status" value="1"/>
</dbReference>
<dbReference type="SUPFAM" id="SSF55785">
    <property type="entry name" value="PYP-like sensor domain (PAS domain)"/>
    <property type="match status" value="1"/>
</dbReference>
<evidence type="ECO:0000256" key="10">
    <source>
        <dbReference type="ARBA" id="ARBA00022840"/>
    </source>
</evidence>
<dbReference type="InterPro" id="IPR011495">
    <property type="entry name" value="Sig_transdc_His_kin_sub2_dim/P"/>
</dbReference>
<comment type="similarity">
    <text evidence="2">In the N-terminal section; belongs to the phytochrome family.</text>
</comment>
<dbReference type="SUPFAM" id="SSF55781">
    <property type="entry name" value="GAF domain-like"/>
    <property type="match status" value="2"/>
</dbReference>
<dbReference type="InterPro" id="IPR043150">
    <property type="entry name" value="Phytochrome_PHY_sf"/>
</dbReference>
<proteinExistence type="inferred from homology"/>
<dbReference type="InterPro" id="IPR035965">
    <property type="entry name" value="PAS-like_dom_sf"/>
</dbReference>
<dbReference type="PRINTS" id="PR01033">
    <property type="entry name" value="PHYTOCHROME"/>
</dbReference>
<evidence type="ECO:0000259" key="14">
    <source>
        <dbReference type="PROSITE" id="PS50109"/>
    </source>
</evidence>
<keyword evidence="9 15" id="KW-0418">Kinase</keyword>
<dbReference type="PROSITE" id="PS50046">
    <property type="entry name" value="PHYTOCHROME_2"/>
    <property type="match status" value="1"/>
</dbReference>
<dbReference type="InterPro" id="IPR036890">
    <property type="entry name" value="HATPase_C_sf"/>
</dbReference>
<dbReference type="InterPro" id="IPR005467">
    <property type="entry name" value="His_kinase_dom"/>
</dbReference>
<dbReference type="InterPro" id="IPR003594">
    <property type="entry name" value="HATPase_dom"/>
</dbReference>
<reference evidence="15" key="1">
    <citation type="submission" date="2023-07" db="EMBL/GenBank/DDBJ databases">
        <authorList>
            <person name="Kim M."/>
        </authorList>
    </citation>
    <scope>NUCLEOTIDE SEQUENCE</scope>
    <source>
        <strain evidence="15">BIUV-7</strain>
    </source>
</reference>
<keyword evidence="12" id="KW-0675">Receptor</keyword>
<dbReference type="InterPro" id="IPR001294">
    <property type="entry name" value="Phytochrome"/>
</dbReference>
<evidence type="ECO:0000256" key="1">
    <source>
        <dbReference type="ARBA" id="ARBA00000085"/>
    </source>
</evidence>
<feature type="domain" description="Phytochrome chromophore attachment site" evidence="13">
    <location>
        <begin position="126"/>
        <end position="280"/>
    </location>
</feature>
<dbReference type="InterPro" id="IPR013515">
    <property type="entry name" value="Phytochrome_cen-reg"/>
</dbReference>